<comment type="caution">
    <text evidence="4">The sequence shown here is derived from an EMBL/GenBank/DDBJ whole genome shotgun (WGS) entry which is preliminary data.</text>
</comment>
<keyword evidence="2" id="KW-0489">Methyltransferase</keyword>
<dbReference type="InterPro" id="IPR051419">
    <property type="entry name" value="Lys/N-term_MeTrsfase_sf"/>
</dbReference>
<comment type="similarity">
    <text evidence="1">Belongs to the methyltransferase superfamily.</text>
</comment>
<proteinExistence type="inferred from homology"/>
<dbReference type="InterPro" id="IPR029063">
    <property type="entry name" value="SAM-dependent_MTases_sf"/>
</dbReference>
<dbReference type="EMBL" id="ML976619">
    <property type="protein sequence ID" value="KAF1841202.1"/>
    <property type="molecule type" value="Genomic_DNA"/>
</dbReference>
<gene>
    <name evidence="4" type="ORF">K460DRAFT_294522</name>
</gene>
<evidence type="ECO:0000313" key="5">
    <source>
        <dbReference type="Proteomes" id="UP000800039"/>
    </source>
</evidence>
<dbReference type="OrthoDB" id="411785at2759"/>
<evidence type="ECO:0000313" key="4">
    <source>
        <dbReference type="EMBL" id="KAF1841202.1"/>
    </source>
</evidence>
<sequence length="286" mass="32222">MAPKVPSFGSQEYWNSRFTSNIDPFEWLEAPDALDLYITNVLRATGELKPELLHIGCGTSLLSYHIRAHVKDPNQIHNLDYSEVAIHLGKQREHELYPARCNGNGRSSANAPACMRWDTVDVLNHTSLLAACKPRAYAVIIEKSTSDAISCSEDVHIPLPYPIAIRSYTPIDMELRQSSEPIHPLYIMAVNLALVARPGARWIALSYSNDRFPFLNASSNTLLEDHLFPDPRVLWTLVKKREVEGAKSQPPEDGDSSSVTHRPRVLNWVYVLERTNVPLFVRGDNI</sequence>
<dbReference type="GO" id="GO:0008168">
    <property type="term" value="F:methyltransferase activity"/>
    <property type="evidence" value="ECO:0007669"/>
    <property type="project" value="UniProtKB-KW"/>
</dbReference>
<keyword evidence="3" id="KW-0808">Transferase</keyword>
<dbReference type="Gene3D" id="3.40.50.150">
    <property type="entry name" value="Vaccinia Virus protein VP39"/>
    <property type="match status" value="1"/>
</dbReference>
<dbReference type="GO" id="GO:0032259">
    <property type="term" value="P:methylation"/>
    <property type="evidence" value="ECO:0007669"/>
    <property type="project" value="UniProtKB-KW"/>
</dbReference>
<evidence type="ECO:0008006" key="6">
    <source>
        <dbReference type="Google" id="ProtNLM"/>
    </source>
</evidence>
<accession>A0A9P4G8V7</accession>
<dbReference type="GeneID" id="63846749"/>
<evidence type="ECO:0000256" key="1">
    <source>
        <dbReference type="ARBA" id="ARBA00008361"/>
    </source>
</evidence>
<dbReference type="Proteomes" id="UP000800039">
    <property type="component" value="Unassembled WGS sequence"/>
</dbReference>
<dbReference type="PANTHER" id="PTHR12176:SF84">
    <property type="entry name" value="METHYLTRANSFERASE DOMAIN-CONTAINING PROTEIN"/>
    <property type="match status" value="1"/>
</dbReference>
<dbReference type="PANTHER" id="PTHR12176">
    <property type="entry name" value="SAM-DEPENDENT METHYLTRANSFERASE SUPERFAMILY PROTEIN"/>
    <property type="match status" value="1"/>
</dbReference>
<name>A0A9P4G8V7_9PLEO</name>
<evidence type="ECO:0000256" key="3">
    <source>
        <dbReference type="ARBA" id="ARBA00022679"/>
    </source>
</evidence>
<protein>
    <recommendedName>
        <fullName evidence="6">Methyltransferase domain-containing protein</fullName>
    </recommendedName>
</protein>
<keyword evidence="5" id="KW-1185">Reference proteome</keyword>
<dbReference type="AlphaFoldDB" id="A0A9P4G8V7"/>
<dbReference type="RefSeq" id="XP_040783765.1">
    <property type="nucleotide sequence ID" value="XM_040929497.1"/>
</dbReference>
<organism evidence="4 5">
    <name type="scientific">Cucurbitaria berberidis CBS 394.84</name>
    <dbReference type="NCBI Taxonomy" id="1168544"/>
    <lineage>
        <taxon>Eukaryota</taxon>
        <taxon>Fungi</taxon>
        <taxon>Dikarya</taxon>
        <taxon>Ascomycota</taxon>
        <taxon>Pezizomycotina</taxon>
        <taxon>Dothideomycetes</taxon>
        <taxon>Pleosporomycetidae</taxon>
        <taxon>Pleosporales</taxon>
        <taxon>Pleosporineae</taxon>
        <taxon>Cucurbitariaceae</taxon>
        <taxon>Cucurbitaria</taxon>
    </lineage>
</organism>
<dbReference type="SUPFAM" id="SSF53335">
    <property type="entry name" value="S-adenosyl-L-methionine-dependent methyltransferases"/>
    <property type="match status" value="1"/>
</dbReference>
<reference evidence="4" key="1">
    <citation type="submission" date="2020-01" db="EMBL/GenBank/DDBJ databases">
        <authorList>
            <consortium name="DOE Joint Genome Institute"/>
            <person name="Haridas S."/>
            <person name="Albert R."/>
            <person name="Binder M."/>
            <person name="Bloem J."/>
            <person name="Labutti K."/>
            <person name="Salamov A."/>
            <person name="Andreopoulos B."/>
            <person name="Baker S.E."/>
            <person name="Barry K."/>
            <person name="Bills G."/>
            <person name="Bluhm B.H."/>
            <person name="Cannon C."/>
            <person name="Castanera R."/>
            <person name="Culley D.E."/>
            <person name="Daum C."/>
            <person name="Ezra D."/>
            <person name="Gonzalez J.B."/>
            <person name="Henrissat B."/>
            <person name="Kuo A."/>
            <person name="Liang C."/>
            <person name="Lipzen A."/>
            <person name="Lutzoni F."/>
            <person name="Magnuson J."/>
            <person name="Mondo S."/>
            <person name="Nolan M."/>
            <person name="Ohm R."/>
            <person name="Pangilinan J."/>
            <person name="Park H.-J."/>
            <person name="Ramirez L."/>
            <person name="Alfaro M."/>
            <person name="Sun H."/>
            <person name="Tritt A."/>
            <person name="Yoshinaga Y."/>
            <person name="Zwiers L.-H."/>
            <person name="Turgeon B.G."/>
            <person name="Goodwin S.B."/>
            <person name="Spatafora J.W."/>
            <person name="Crous P.W."/>
            <person name="Grigoriev I.V."/>
        </authorList>
    </citation>
    <scope>NUCLEOTIDE SEQUENCE</scope>
    <source>
        <strain evidence="4">CBS 394.84</strain>
    </source>
</reference>
<evidence type="ECO:0000256" key="2">
    <source>
        <dbReference type="ARBA" id="ARBA00022603"/>
    </source>
</evidence>